<reference evidence="3" key="1">
    <citation type="submission" date="2016-10" db="EMBL/GenBank/DDBJ databases">
        <authorList>
            <person name="Varghese N."/>
            <person name="Submissions S."/>
        </authorList>
    </citation>
    <scope>NUCLEOTIDE SEQUENCE [LARGE SCALE GENOMIC DNA]</scope>
    <source>
        <strain evidence="3">DSM 20632</strain>
    </source>
</reference>
<dbReference type="Proteomes" id="UP000199350">
    <property type="component" value="Chromosome I"/>
</dbReference>
<keyword evidence="1" id="KW-0732">Signal</keyword>
<protein>
    <recommendedName>
        <fullName evidence="4">DUF2993 domain-containing protein</fullName>
    </recommendedName>
</protein>
<feature type="signal peptide" evidence="1">
    <location>
        <begin position="1"/>
        <end position="23"/>
    </location>
</feature>
<sequence>MSGSRRWAAGSVVVAALAAAALAADTAAAANAERALAASAGGDARLSAVPGAYIAGFPFAQVAVTGKVPRVSVSALDAEVDGLGVVNASAEAFEVKVAPERAAAGDFSGSRASMVRRNVRLDGVAFGALLGMTDLDISHPYDISPGGGPASEAQLRGTVPGTDSPSTVVVTLRLTDGIFSMRPSLLVDTPEGEEDEILAAYTLDRDTRDLPLGGPADLVQLSGGSIEFSRQRLNTTLGGDDLLPLSPPAPSAPAG</sequence>
<evidence type="ECO:0000313" key="3">
    <source>
        <dbReference type="Proteomes" id="UP000199350"/>
    </source>
</evidence>
<dbReference type="STRING" id="38302.SAMN04488535_1237"/>
<evidence type="ECO:0000313" key="2">
    <source>
        <dbReference type="EMBL" id="SDL91725.1"/>
    </source>
</evidence>
<gene>
    <name evidence="2" type="ORF">SAMN04488535_1237</name>
</gene>
<organism evidence="2 3">
    <name type="scientific">Corynebacterium mycetoides</name>
    <dbReference type="NCBI Taxonomy" id="38302"/>
    <lineage>
        <taxon>Bacteria</taxon>
        <taxon>Bacillati</taxon>
        <taxon>Actinomycetota</taxon>
        <taxon>Actinomycetes</taxon>
        <taxon>Mycobacteriales</taxon>
        <taxon>Corynebacteriaceae</taxon>
        <taxon>Corynebacterium</taxon>
    </lineage>
</organism>
<accession>A0A1G9P0H7</accession>
<proteinExistence type="predicted"/>
<name>A0A1G9P0H7_9CORY</name>
<dbReference type="RefSeq" id="WP_231908398.1">
    <property type="nucleotide sequence ID" value="NZ_LT629700.1"/>
</dbReference>
<dbReference type="InterPro" id="IPR021373">
    <property type="entry name" value="DUF2993"/>
</dbReference>
<dbReference type="EMBL" id="LT629700">
    <property type="protein sequence ID" value="SDL91725.1"/>
    <property type="molecule type" value="Genomic_DNA"/>
</dbReference>
<evidence type="ECO:0008006" key="4">
    <source>
        <dbReference type="Google" id="ProtNLM"/>
    </source>
</evidence>
<dbReference type="Pfam" id="PF11209">
    <property type="entry name" value="LmeA"/>
    <property type="match status" value="1"/>
</dbReference>
<evidence type="ECO:0000256" key="1">
    <source>
        <dbReference type="SAM" id="SignalP"/>
    </source>
</evidence>
<feature type="chain" id="PRO_5039449203" description="DUF2993 domain-containing protein" evidence="1">
    <location>
        <begin position="24"/>
        <end position="255"/>
    </location>
</feature>
<keyword evidence="3" id="KW-1185">Reference proteome</keyword>
<dbReference type="AlphaFoldDB" id="A0A1G9P0H7"/>